<dbReference type="HOGENOM" id="CLU_040061_1_0_1"/>
<dbReference type="Gene3D" id="3.30.710.10">
    <property type="entry name" value="Potassium Channel Kv1.1, Chain A"/>
    <property type="match status" value="1"/>
</dbReference>
<name>A0A0C2XVG6_HEBCY</name>
<proteinExistence type="predicted"/>
<gene>
    <name evidence="1" type="ORF">M413DRAFT_19020</name>
</gene>
<sequence>MVNLYIVNPAHKLRFISRLVFRGAKRIVGNVAVPSKSPPPASKIPDAIEEKRPPKINILDLIKADLPPVPPGGLIRSAEYYRDESEGGFVVFRVEDTLFKVHKCYLLREPSAFGDMFSLPVIEGNKEGLSDDAPIPLSDTAEQFQDLLWVLYAIPSQLVCASDSHDSPSLEKLLNIAELTKKYCITSYESWALERILSLAQNPVGFLRHAAPAICARALNIAALTNHKKLLDSITHRLVARMLWSDVDRQPILDVAQARGLRKLQGVAHYKELVDLEKLSTNVDDTDSTTRPIFPPSMGVEKRMRFLAAHHSLMNLWECVRTTPPVFVEDGCTSHAECLTVWTDLWVGAAEANQTMRHGSADVLGRLKSMMIVLKKTMMESSSISLGCVLGALEAITTTRDDIVAGLMDHFQEEY</sequence>
<dbReference type="Proteomes" id="UP000053424">
    <property type="component" value="Unassembled WGS sequence"/>
</dbReference>
<evidence type="ECO:0000313" key="2">
    <source>
        <dbReference type="Proteomes" id="UP000053424"/>
    </source>
</evidence>
<reference evidence="2" key="2">
    <citation type="submission" date="2015-01" db="EMBL/GenBank/DDBJ databases">
        <title>Evolutionary Origins and Diversification of the Mycorrhizal Mutualists.</title>
        <authorList>
            <consortium name="DOE Joint Genome Institute"/>
            <consortium name="Mycorrhizal Genomics Consortium"/>
            <person name="Kohler A."/>
            <person name="Kuo A."/>
            <person name="Nagy L.G."/>
            <person name="Floudas D."/>
            <person name="Copeland A."/>
            <person name="Barry K.W."/>
            <person name="Cichocki N."/>
            <person name="Veneault-Fourrey C."/>
            <person name="LaButti K."/>
            <person name="Lindquist E.A."/>
            <person name="Lipzen A."/>
            <person name="Lundell T."/>
            <person name="Morin E."/>
            <person name="Murat C."/>
            <person name="Riley R."/>
            <person name="Ohm R."/>
            <person name="Sun H."/>
            <person name="Tunlid A."/>
            <person name="Henrissat B."/>
            <person name="Grigoriev I.V."/>
            <person name="Hibbett D.S."/>
            <person name="Martin F."/>
        </authorList>
    </citation>
    <scope>NUCLEOTIDE SEQUENCE [LARGE SCALE GENOMIC DNA]</scope>
    <source>
        <strain evidence="2">h7</strain>
    </source>
</reference>
<keyword evidence="2" id="KW-1185">Reference proteome</keyword>
<dbReference type="OrthoDB" id="3157337at2759"/>
<organism evidence="1 2">
    <name type="scientific">Hebeloma cylindrosporum</name>
    <dbReference type="NCBI Taxonomy" id="76867"/>
    <lineage>
        <taxon>Eukaryota</taxon>
        <taxon>Fungi</taxon>
        <taxon>Dikarya</taxon>
        <taxon>Basidiomycota</taxon>
        <taxon>Agaricomycotina</taxon>
        <taxon>Agaricomycetes</taxon>
        <taxon>Agaricomycetidae</taxon>
        <taxon>Agaricales</taxon>
        <taxon>Agaricineae</taxon>
        <taxon>Hymenogastraceae</taxon>
        <taxon>Hebeloma</taxon>
    </lineage>
</organism>
<accession>A0A0C2XVG6</accession>
<dbReference type="InterPro" id="IPR011333">
    <property type="entry name" value="SKP1/BTB/POZ_sf"/>
</dbReference>
<evidence type="ECO:0000313" key="1">
    <source>
        <dbReference type="EMBL" id="KIM41613.1"/>
    </source>
</evidence>
<evidence type="ECO:0008006" key="3">
    <source>
        <dbReference type="Google" id="ProtNLM"/>
    </source>
</evidence>
<reference evidence="1 2" key="1">
    <citation type="submission" date="2014-04" db="EMBL/GenBank/DDBJ databases">
        <authorList>
            <consortium name="DOE Joint Genome Institute"/>
            <person name="Kuo A."/>
            <person name="Gay G."/>
            <person name="Dore J."/>
            <person name="Kohler A."/>
            <person name="Nagy L.G."/>
            <person name="Floudas D."/>
            <person name="Copeland A."/>
            <person name="Barry K.W."/>
            <person name="Cichocki N."/>
            <person name="Veneault-Fourrey C."/>
            <person name="LaButti K."/>
            <person name="Lindquist E.A."/>
            <person name="Lipzen A."/>
            <person name="Lundell T."/>
            <person name="Morin E."/>
            <person name="Murat C."/>
            <person name="Sun H."/>
            <person name="Tunlid A."/>
            <person name="Henrissat B."/>
            <person name="Grigoriev I.V."/>
            <person name="Hibbett D.S."/>
            <person name="Martin F."/>
            <person name="Nordberg H.P."/>
            <person name="Cantor M.N."/>
            <person name="Hua S.X."/>
        </authorList>
    </citation>
    <scope>NUCLEOTIDE SEQUENCE [LARGE SCALE GENOMIC DNA]</scope>
    <source>
        <strain evidence="2">h7</strain>
    </source>
</reference>
<dbReference type="AlphaFoldDB" id="A0A0C2XVG6"/>
<dbReference type="STRING" id="686832.A0A0C2XVG6"/>
<dbReference type="SUPFAM" id="SSF54695">
    <property type="entry name" value="POZ domain"/>
    <property type="match status" value="1"/>
</dbReference>
<protein>
    <recommendedName>
        <fullName evidence="3">BTB domain-containing protein</fullName>
    </recommendedName>
</protein>
<dbReference type="EMBL" id="KN831780">
    <property type="protein sequence ID" value="KIM41613.1"/>
    <property type="molecule type" value="Genomic_DNA"/>
</dbReference>